<feature type="region of interest" description="Disordered" evidence="1">
    <location>
        <begin position="1"/>
        <end position="91"/>
    </location>
</feature>
<feature type="non-terminal residue" evidence="2">
    <location>
        <position position="91"/>
    </location>
</feature>
<feature type="compositionally biased region" description="Basic residues" evidence="1">
    <location>
        <begin position="10"/>
        <end position="19"/>
    </location>
</feature>
<sequence>MGRAAETRRQTRAHVRRTLPRLWRPAEKAHAQTPRSLPAMRFRGGNRQSFPDVDAAQPPRLAPSDALVSLFSSNSDRSRSARGRFAETPSD</sequence>
<dbReference type="EMBL" id="OW152819">
    <property type="protein sequence ID" value="CAH2074474.1"/>
    <property type="molecule type" value="Genomic_DNA"/>
</dbReference>
<accession>A0ABN8J3Z8</accession>
<name>A0ABN8J3Z8_9NEOP</name>
<evidence type="ECO:0000256" key="1">
    <source>
        <dbReference type="SAM" id="MobiDB-lite"/>
    </source>
</evidence>
<evidence type="ECO:0000313" key="3">
    <source>
        <dbReference type="Proteomes" id="UP000837857"/>
    </source>
</evidence>
<evidence type="ECO:0000313" key="2">
    <source>
        <dbReference type="EMBL" id="CAH2074474.1"/>
    </source>
</evidence>
<keyword evidence="3" id="KW-1185">Reference proteome</keyword>
<proteinExistence type="predicted"/>
<reference evidence="2" key="1">
    <citation type="submission" date="2022-03" db="EMBL/GenBank/DDBJ databases">
        <authorList>
            <person name="Martin H S."/>
        </authorList>
    </citation>
    <scope>NUCLEOTIDE SEQUENCE</scope>
</reference>
<protein>
    <submittedName>
        <fullName evidence="2">Uncharacterized protein</fullName>
    </submittedName>
</protein>
<gene>
    <name evidence="2" type="ORF">IPOD504_LOCUS16092</name>
</gene>
<organism evidence="2 3">
    <name type="scientific">Iphiclides podalirius</name>
    <name type="common">scarce swallowtail</name>
    <dbReference type="NCBI Taxonomy" id="110791"/>
    <lineage>
        <taxon>Eukaryota</taxon>
        <taxon>Metazoa</taxon>
        <taxon>Ecdysozoa</taxon>
        <taxon>Arthropoda</taxon>
        <taxon>Hexapoda</taxon>
        <taxon>Insecta</taxon>
        <taxon>Pterygota</taxon>
        <taxon>Neoptera</taxon>
        <taxon>Endopterygota</taxon>
        <taxon>Lepidoptera</taxon>
        <taxon>Glossata</taxon>
        <taxon>Ditrysia</taxon>
        <taxon>Papilionoidea</taxon>
        <taxon>Papilionidae</taxon>
        <taxon>Papilioninae</taxon>
        <taxon>Iphiclides</taxon>
    </lineage>
</organism>
<dbReference type="Proteomes" id="UP000837857">
    <property type="component" value="Chromosome 7"/>
</dbReference>